<sequence length="66" mass="7927">MIVLSLLMDTSTSTSQEGSRDLDMRKSMDLWRCCWTSHLQHQLEIPWPQRHGLYIYIYIYILTSYT</sequence>
<evidence type="ECO:0000313" key="1">
    <source>
        <dbReference type="EMBL" id="QSS55527.1"/>
    </source>
</evidence>
<accession>A0A8A1LU89</accession>
<gene>
    <name evidence="1" type="ORF">I7I53_03430</name>
</gene>
<reference evidence="1" key="1">
    <citation type="submission" date="2021-01" db="EMBL/GenBank/DDBJ databases">
        <title>Chromosome-level genome assembly of a human fungal pathogen reveals clustering of transcriptionally co-regulated genes.</title>
        <authorList>
            <person name="Voorhies M."/>
            <person name="Cohen S."/>
            <person name="Shea T.P."/>
            <person name="Petrus S."/>
            <person name="Munoz J.F."/>
            <person name="Poplawski S."/>
            <person name="Goldman W.E."/>
            <person name="Michael T."/>
            <person name="Cuomo C.A."/>
            <person name="Sil A."/>
            <person name="Beyhan S."/>
        </authorList>
    </citation>
    <scope>NUCLEOTIDE SEQUENCE</scope>
    <source>
        <strain evidence="1">H88</strain>
    </source>
</reference>
<name>A0A8A1LU89_AJEC8</name>
<dbReference type="Proteomes" id="UP000663419">
    <property type="component" value="Chromosome 4"/>
</dbReference>
<dbReference type="VEuPathDB" id="FungiDB:I7I53_03430"/>
<protein>
    <submittedName>
        <fullName evidence="1">Uncharacterized protein</fullName>
    </submittedName>
</protein>
<organism evidence="1 2">
    <name type="scientific">Ajellomyces capsulatus (strain H88)</name>
    <name type="common">Darling's disease fungus</name>
    <name type="synonym">Histoplasma capsulatum</name>
    <dbReference type="NCBI Taxonomy" id="544711"/>
    <lineage>
        <taxon>Eukaryota</taxon>
        <taxon>Fungi</taxon>
        <taxon>Dikarya</taxon>
        <taxon>Ascomycota</taxon>
        <taxon>Pezizomycotina</taxon>
        <taxon>Eurotiomycetes</taxon>
        <taxon>Eurotiomycetidae</taxon>
        <taxon>Onygenales</taxon>
        <taxon>Ajellomycetaceae</taxon>
        <taxon>Histoplasma</taxon>
    </lineage>
</organism>
<proteinExistence type="predicted"/>
<dbReference type="EMBL" id="CP069105">
    <property type="protein sequence ID" value="QSS55527.1"/>
    <property type="molecule type" value="Genomic_DNA"/>
</dbReference>
<dbReference type="AlphaFoldDB" id="A0A8A1LU89"/>
<evidence type="ECO:0000313" key="2">
    <source>
        <dbReference type="Proteomes" id="UP000663419"/>
    </source>
</evidence>